<dbReference type="InterPro" id="IPR032675">
    <property type="entry name" value="LRR_dom_sf"/>
</dbReference>
<keyword evidence="2" id="KW-1185">Reference proteome</keyword>
<reference evidence="1" key="1">
    <citation type="submission" date="2023-06" db="EMBL/GenBank/DDBJ databases">
        <authorList>
            <consortium name="Lawrence Berkeley National Laboratory"/>
            <person name="Ahrendt S."/>
            <person name="Sahu N."/>
            <person name="Indic B."/>
            <person name="Wong-Bajracharya J."/>
            <person name="Merenyi Z."/>
            <person name="Ke H.-M."/>
            <person name="Monk M."/>
            <person name="Kocsube S."/>
            <person name="Drula E."/>
            <person name="Lipzen A."/>
            <person name="Balint B."/>
            <person name="Henrissat B."/>
            <person name="Andreopoulos B."/>
            <person name="Martin F.M."/>
            <person name="Harder C.B."/>
            <person name="Rigling D."/>
            <person name="Ford K.L."/>
            <person name="Foster G.D."/>
            <person name="Pangilinan J."/>
            <person name="Papanicolaou A."/>
            <person name="Barry K."/>
            <person name="LaButti K."/>
            <person name="Viragh M."/>
            <person name="Koriabine M."/>
            <person name="Yan M."/>
            <person name="Riley R."/>
            <person name="Champramary S."/>
            <person name="Plett K.L."/>
            <person name="Tsai I.J."/>
            <person name="Slot J."/>
            <person name="Sipos G."/>
            <person name="Plett J."/>
            <person name="Nagy L.G."/>
            <person name="Grigoriev I.V."/>
        </authorList>
    </citation>
    <scope>NUCLEOTIDE SEQUENCE</scope>
    <source>
        <strain evidence="1">CCBAS 213</strain>
    </source>
</reference>
<evidence type="ECO:0000313" key="1">
    <source>
        <dbReference type="EMBL" id="KAK0462853.1"/>
    </source>
</evidence>
<comment type="caution">
    <text evidence="1">The sequence shown here is derived from an EMBL/GenBank/DDBJ whole genome shotgun (WGS) entry which is preliminary data.</text>
</comment>
<dbReference type="EMBL" id="JAUEPS010000008">
    <property type="protein sequence ID" value="KAK0462853.1"/>
    <property type="molecule type" value="Genomic_DNA"/>
</dbReference>
<dbReference type="AlphaFoldDB" id="A0AA39TQD2"/>
<gene>
    <name evidence="1" type="ORF">EV420DRAFT_1141726</name>
</gene>
<name>A0AA39TQD2_ARMTA</name>
<dbReference type="GeneID" id="85349578"/>
<evidence type="ECO:0000313" key="2">
    <source>
        <dbReference type="Proteomes" id="UP001175211"/>
    </source>
</evidence>
<dbReference type="Proteomes" id="UP001175211">
    <property type="component" value="Unassembled WGS sequence"/>
</dbReference>
<sequence length="432" mass="48154">MALLSASSGFPLPQELTNMIIDELEEDFSSLLACSLTCRSFLSPSRRRIFSGVAFDNAADIRGFYAICSESPEISFCVKRLYLQDFSGWIITEDDLLTSIVKGLVNLGTLSLQNMSFHNLSKEVKLCSYRLKLLVLDDIAVDDIQEFCSFLRGCRQLHTLSICGNLIFTGGQSDTSLHEDDDDPSPVSSLRNLIITCTPGSRRLLNTILAWPTPPVRIDGLEHLAIHMQFDGDPYDHLSVENPSLLKRIVDLNRDNDKLVRVSALFMQACVDGRTPPPFDLPVSHLRAISMDLGDFPDILEVNPLPILEWWTNALRPSRNVPTRLESLRIQLYLDDKSTQCCSAAGREAWANLDSVLGDEGHPLRRLAICLIGGEDSPLGEISEILDVTENVIRESMPRLVQKGALSFSKDFGDRKMSGVLSTKSNLWRDVL</sequence>
<dbReference type="Gene3D" id="3.80.10.10">
    <property type="entry name" value="Ribonuclease Inhibitor"/>
    <property type="match status" value="1"/>
</dbReference>
<protein>
    <recommendedName>
        <fullName evidence="3">F-box domain-containing protein</fullName>
    </recommendedName>
</protein>
<dbReference type="SUPFAM" id="SSF52047">
    <property type="entry name" value="RNI-like"/>
    <property type="match status" value="1"/>
</dbReference>
<proteinExistence type="predicted"/>
<accession>A0AA39TQD2</accession>
<dbReference type="RefSeq" id="XP_060334319.1">
    <property type="nucleotide sequence ID" value="XM_060466030.1"/>
</dbReference>
<evidence type="ECO:0008006" key="3">
    <source>
        <dbReference type="Google" id="ProtNLM"/>
    </source>
</evidence>
<organism evidence="1 2">
    <name type="scientific">Armillaria tabescens</name>
    <name type="common">Ringless honey mushroom</name>
    <name type="synonym">Agaricus tabescens</name>
    <dbReference type="NCBI Taxonomy" id="1929756"/>
    <lineage>
        <taxon>Eukaryota</taxon>
        <taxon>Fungi</taxon>
        <taxon>Dikarya</taxon>
        <taxon>Basidiomycota</taxon>
        <taxon>Agaricomycotina</taxon>
        <taxon>Agaricomycetes</taxon>
        <taxon>Agaricomycetidae</taxon>
        <taxon>Agaricales</taxon>
        <taxon>Marasmiineae</taxon>
        <taxon>Physalacriaceae</taxon>
        <taxon>Desarmillaria</taxon>
    </lineage>
</organism>